<evidence type="ECO:0000313" key="2">
    <source>
        <dbReference type="Proteomes" id="UP000254889"/>
    </source>
</evidence>
<accession>A0A346A0K8</accession>
<gene>
    <name evidence="1" type="ORF">DW352_20545</name>
</gene>
<evidence type="ECO:0000313" key="1">
    <source>
        <dbReference type="EMBL" id="AXK82705.1"/>
    </source>
</evidence>
<dbReference type="PANTHER" id="PTHR30632">
    <property type="entry name" value="MOLYBDATE-BINDING PERIPLASMIC PROTEIN"/>
    <property type="match status" value="1"/>
</dbReference>
<dbReference type="SUPFAM" id="SSF53850">
    <property type="entry name" value="Periplasmic binding protein-like II"/>
    <property type="match status" value="1"/>
</dbReference>
<dbReference type="Gene3D" id="3.40.190.10">
    <property type="entry name" value="Periplasmic binding protein-like II"/>
    <property type="match status" value="2"/>
</dbReference>
<dbReference type="Proteomes" id="UP000254889">
    <property type="component" value="Chromosome"/>
</dbReference>
<keyword evidence="2" id="KW-1185">Reference proteome</keyword>
<proteinExistence type="predicted"/>
<dbReference type="OrthoDB" id="8216219at2"/>
<name>A0A346A0K8_9HYPH</name>
<reference evidence="1 2" key="1">
    <citation type="submission" date="2018-07" db="EMBL/GenBank/DDBJ databases">
        <authorList>
            <person name="Quirk P.G."/>
            <person name="Krulwich T.A."/>
        </authorList>
    </citation>
    <scope>NUCLEOTIDE SEQUENCE [LARGE SCALE GENOMIC DNA]</scope>
    <source>
        <strain evidence="1 2">CC-BB4</strain>
    </source>
</reference>
<sequence>MRRRRAFMGAPFLHGETEICVRASGLDGTMRPFRETPMADIKVITTVAMQGVIEKLAPAFAQKTGQGIAMAFGPPSAAVDMVRAGDNADVVISTPDGIAELAREGKVDGASSKVVARMIMGLAVGLNEPKPAIDTSAAFKRALLDARSIIHADPSTGSPSAAHFLKVTKQLGIADEIKRKTTLRAGVVAHAVASGECAMAVQQLAELMLVDGVHVLGPFPAELQNVVPLAAAVHTGAAAPEAAKALIDLMAAPQTKAIVEAAGLLAAP</sequence>
<dbReference type="InterPro" id="IPR050682">
    <property type="entry name" value="ModA/WtpA"/>
</dbReference>
<dbReference type="EMBL" id="CP031417">
    <property type="protein sequence ID" value="AXK82705.1"/>
    <property type="molecule type" value="Genomic_DNA"/>
</dbReference>
<dbReference type="AlphaFoldDB" id="A0A346A0K8"/>
<dbReference type="GO" id="GO:0015689">
    <property type="term" value="P:molybdate ion transport"/>
    <property type="evidence" value="ECO:0007669"/>
    <property type="project" value="TreeGrafter"/>
</dbReference>
<dbReference type="Pfam" id="PF13531">
    <property type="entry name" value="SBP_bac_11"/>
    <property type="match status" value="1"/>
</dbReference>
<dbReference type="GO" id="GO:0030973">
    <property type="term" value="F:molybdate ion binding"/>
    <property type="evidence" value="ECO:0007669"/>
    <property type="project" value="TreeGrafter"/>
</dbReference>
<dbReference type="KEGG" id="ptaw:DW352_20545"/>
<dbReference type="PANTHER" id="PTHR30632:SF11">
    <property type="entry name" value="BLR4797 PROTEIN"/>
    <property type="match status" value="1"/>
</dbReference>
<protein>
    <submittedName>
        <fullName evidence="1">ABC transporter substrate-binding protein</fullName>
    </submittedName>
</protein>
<organism evidence="1 2">
    <name type="scientific">Pseudolabrys taiwanensis</name>
    <dbReference type="NCBI Taxonomy" id="331696"/>
    <lineage>
        <taxon>Bacteria</taxon>
        <taxon>Pseudomonadati</taxon>
        <taxon>Pseudomonadota</taxon>
        <taxon>Alphaproteobacteria</taxon>
        <taxon>Hyphomicrobiales</taxon>
        <taxon>Xanthobacteraceae</taxon>
        <taxon>Pseudolabrys</taxon>
    </lineage>
</organism>